<protein>
    <submittedName>
        <fullName evidence="1">Type III secretion protein</fullName>
    </submittedName>
</protein>
<organism evidence="1 2">
    <name type="scientific">Brenneria roseae subsp. americana</name>
    <dbReference type="NCBI Taxonomy" id="1508507"/>
    <lineage>
        <taxon>Bacteria</taxon>
        <taxon>Pseudomonadati</taxon>
        <taxon>Pseudomonadota</taxon>
        <taxon>Gammaproteobacteria</taxon>
        <taxon>Enterobacterales</taxon>
        <taxon>Pectobacteriaceae</taxon>
        <taxon>Brenneria</taxon>
    </lineage>
</organism>
<proteinExistence type="predicted"/>
<dbReference type="RefSeq" id="WP_109054150.1">
    <property type="nucleotide sequence ID" value="NZ_QDKJ01000006.1"/>
</dbReference>
<keyword evidence="2" id="KW-1185">Reference proteome</keyword>
<accession>A0A2U1TTR2</accession>
<gene>
    <name evidence="1" type="ORF">B4923_09725</name>
</gene>
<dbReference type="AlphaFoldDB" id="A0A2U1TTR2"/>
<dbReference type="NCBIfam" id="NF041550">
    <property type="entry name" value="CesT_sub"/>
    <property type="match status" value="1"/>
</dbReference>
<comment type="caution">
    <text evidence="1">The sequence shown here is derived from an EMBL/GenBank/DDBJ whole genome shotgun (WGS) entry which is preliminary data.</text>
</comment>
<evidence type="ECO:0000313" key="2">
    <source>
        <dbReference type="Proteomes" id="UP000245138"/>
    </source>
</evidence>
<dbReference type="OrthoDB" id="7006103at2"/>
<dbReference type="Proteomes" id="UP000245138">
    <property type="component" value="Unassembled WGS sequence"/>
</dbReference>
<evidence type="ECO:0000313" key="1">
    <source>
        <dbReference type="EMBL" id="PWC12797.1"/>
    </source>
</evidence>
<sequence>MTSTDLTIVVENWLNSGVAVLRLEIDKGAVALVRHSCGVACRAAIPLSAPLDEHMLEQALQLAEAARHQFHDETAMLSMSPQDEQLWLWMRHEPDDAFRLCRSLETLLNQRDAWLGLLSPAIRTAAAVPLNLNTLVFLQGEQHA</sequence>
<dbReference type="SUPFAM" id="SSF69635">
    <property type="entry name" value="Type III secretory system chaperone-like"/>
    <property type="match status" value="1"/>
</dbReference>
<reference evidence="1 2" key="1">
    <citation type="submission" date="2018-04" db="EMBL/GenBank/DDBJ databases">
        <title>Brenneria corticis sp.nov.</title>
        <authorList>
            <person name="Li Y."/>
        </authorList>
    </citation>
    <scope>NUCLEOTIDE SEQUENCE [LARGE SCALE GENOMIC DNA]</scope>
    <source>
        <strain evidence="1 2">LMG 27715</strain>
    </source>
</reference>
<name>A0A2U1TTR2_9GAMM</name>
<dbReference type="EMBL" id="QDKJ01000006">
    <property type="protein sequence ID" value="PWC12797.1"/>
    <property type="molecule type" value="Genomic_DNA"/>
</dbReference>